<dbReference type="EMBL" id="VTEV01000009">
    <property type="protein sequence ID" value="TYS63637.1"/>
    <property type="molecule type" value="Genomic_DNA"/>
</dbReference>
<dbReference type="InterPro" id="IPR007487">
    <property type="entry name" value="ABC_transpt-TYRBP-like"/>
</dbReference>
<evidence type="ECO:0000256" key="1">
    <source>
        <dbReference type="SAM" id="SignalP"/>
    </source>
</evidence>
<gene>
    <name evidence="2" type="ORF">FZC76_19300</name>
</gene>
<dbReference type="Pfam" id="PF04392">
    <property type="entry name" value="ABC_sub_bind"/>
    <property type="match status" value="1"/>
</dbReference>
<dbReference type="PROSITE" id="PS51257">
    <property type="entry name" value="PROKAR_LIPOPROTEIN"/>
    <property type="match status" value="1"/>
</dbReference>
<reference evidence="2 3" key="1">
    <citation type="submission" date="2019-08" db="EMBL/GenBank/DDBJ databases">
        <title>Bacillus genomes from the desert of Cuatro Cienegas, Coahuila.</title>
        <authorList>
            <person name="Olmedo-Alvarez G."/>
        </authorList>
    </citation>
    <scope>NUCLEOTIDE SEQUENCE [LARGE SCALE GENOMIC DNA]</scope>
    <source>
        <strain evidence="2 3">CH28_1T</strain>
    </source>
</reference>
<dbReference type="Gene3D" id="3.40.50.2300">
    <property type="match status" value="2"/>
</dbReference>
<dbReference type="PANTHER" id="PTHR35271">
    <property type="entry name" value="ABC TRANSPORTER, SUBSTRATE-BINDING LIPOPROTEIN-RELATED"/>
    <property type="match status" value="1"/>
</dbReference>
<dbReference type="AlphaFoldDB" id="A0A5D4SJ02"/>
<proteinExistence type="predicted"/>
<dbReference type="InterPro" id="IPR028082">
    <property type="entry name" value="Peripla_BP_I"/>
</dbReference>
<dbReference type="OrthoDB" id="9776955at2"/>
<comment type="caution">
    <text evidence="2">The sequence shown here is derived from an EMBL/GenBank/DDBJ whole genome shotgun (WGS) entry which is preliminary data.</text>
</comment>
<sequence length="332" mass="35192">MKKFKMKSILASMACAALLVGCSSDSTSGDAKDEVVIGVTQIAEHPSLDAAFEGFKKALEDNGYKEGENVKYDVQNAQGDPNNNKPIADKFVADEVDMIFANSTPSAQSALQATKDIPIIFTSVTDPVGAQLVESFEKPGDNITGTSDTHPDAIATTINFMVDELGAKNIGVIYNTGEQNSVVQVEAVKSLVEEKGGSLVEASVSTSAEVQQAAESLIGRVDAIYMPTDNTVVSAIQSLISVATTEKIPLFAGDLDSMEAGAVAASGFNYYDLGYETGLMAVQVLKGEKDPSEIPVSYPQSLKLTINTDAAEAQGLEVQDAWSEMAEFYDEK</sequence>
<dbReference type="SUPFAM" id="SSF53822">
    <property type="entry name" value="Periplasmic binding protein-like I"/>
    <property type="match status" value="1"/>
</dbReference>
<feature type="signal peptide" evidence="1">
    <location>
        <begin position="1"/>
        <end position="31"/>
    </location>
</feature>
<evidence type="ECO:0000313" key="3">
    <source>
        <dbReference type="Proteomes" id="UP000322524"/>
    </source>
</evidence>
<name>A0A5D4SJ02_9BACI</name>
<evidence type="ECO:0000313" key="2">
    <source>
        <dbReference type="EMBL" id="TYS63637.1"/>
    </source>
</evidence>
<organism evidence="2 3">
    <name type="scientific">Sutcliffiella horikoshii</name>
    <dbReference type="NCBI Taxonomy" id="79883"/>
    <lineage>
        <taxon>Bacteria</taxon>
        <taxon>Bacillati</taxon>
        <taxon>Bacillota</taxon>
        <taxon>Bacilli</taxon>
        <taxon>Bacillales</taxon>
        <taxon>Bacillaceae</taxon>
        <taxon>Sutcliffiella</taxon>
    </lineage>
</organism>
<dbReference type="Proteomes" id="UP000322524">
    <property type="component" value="Unassembled WGS sequence"/>
</dbReference>
<protein>
    <submittedName>
        <fullName evidence="2">ABC transporter substrate-binding protein</fullName>
    </submittedName>
</protein>
<dbReference type="PANTHER" id="PTHR35271:SF1">
    <property type="entry name" value="ABC TRANSPORTER, SUBSTRATE-BINDING LIPOPROTEIN"/>
    <property type="match status" value="1"/>
</dbReference>
<dbReference type="RefSeq" id="WP_148989807.1">
    <property type="nucleotide sequence ID" value="NZ_VTEV01000009.1"/>
</dbReference>
<dbReference type="STRING" id="79883.GCA_001636495_02683"/>
<dbReference type="CDD" id="cd06325">
    <property type="entry name" value="PBP1_ABC_unchar_transporter"/>
    <property type="match status" value="1"/>
</dbReference>
<keyword evidence="1" id="KW-0732">Signal</keyword>
<feature type="chain" id="PRO_5023051824" evidence="1">
    <location>
        <begin position="32"/>
        <end position="332"/>
    </location>
</feature>
<accession>A0A5D4SJ02</accession>